<gene>
    <name evidence="2" type="ORF">BGE01nite_28210</name>
</gene>
<comment type="caution">
    <text evidence="2">The sequence shown here is derived from an EMBL/GenBank/DDBJ whole genome shotgun (WGS) entry which is preliminary data.</text>
</comment>
<name>A0A512M9W3_9BACT</name>
<sequence>MYQSILQAVLMRVRPSTLAAFLKSLLGVRRVPLETPQGVFFIDPVSVMGAALSQQGVYERGMIQTLEQCLMAGGTFVDLGANEGYFTVIGARLCGAGGRVIAIEPQTRLQPVIEENLRLNSLANVTLVNAAVGEQAGTALIHLAASTNTGSSGLHCATKYKVPTQEVRVMTLEQVLDEQQVHSVDVMKVDIEGYEFEAILGSPRVFQEHRVRALALELHPSLLNSRGKDCSEIERFLASCGYMCELTFGNTVWSCAP</sequence>
<dbReference type="InterPro" id="IPR029063">
    <property type="entry name" value="SAM-dependent_MTases_sf"/>
</dbReference>
<dbReference type="Pfam" id="PF05050">
    <property type="entry name" value="Methyltransf_21"/>
    <property type="match status" value="1"/>
</dbReference>
<dbReference type="Proteomes" id="UP000321577">
    <property type="component" value="Unassembled WGS sequence"/>
</dbReference>
<reference evidence="2 3" key="1">
    <citation type="submission" date="2019-07" db="EMBL/GenBank/DDBJ databases">
        <title>Whole genome shotgun sequence of Brevifollis gellanilyticus NBRC 108608.</title>
        <authorList>
            <person name="Hosoyama A."/>
            <person name="Uohara A."/>
            <person name="Ohji S."/>
            <person name="Ichikawa N."/>
        </authorList>
    </citation>
    <scope>NUCLEOTIDE SEQUENCE [LARGE SCALE GENOMIC DNA]</scope>
    <source>
        <strain evidence="2 3">NBRC 108608</strain>
    </source>
</reference>
<protein>
    <recommendedName>
        <fullName evidence="1">Methyltransferase FkbM domain-containing protein</fullName>
    </recommendedName>
</protein>
<feature type="domain" description="Methyltransferase FkbM" evidence="1">
    <location>
        <begin position="78"/>
        <end position="242"/>
    </location>
</feature>
<keyword evidence="3" id="KW-1185">Reference proteome</keyword>
<dbReference type="EMBL" id="BKAG01000018">
    <property type="protein sequence ID" value="GEP43530.1"/>
    <property type="molecule type" value="Genomic_DNA"/>
</dbReference>
<dbReference type="SUPFAM" id="SSF53335">
    <property type="entry name" value="S-adenosyl-L-methionine-dependent methyltransferases"/>
    <property type="match status" value="1"/>
</dbReference>
<evidence type="ECO:0000259" key="1">
    <source>
        <dbReference type="Pfam" id="PF05050"/>
    </source>
</evidence>
<dbReference type="Gene3D" id="3.40.50.150">
    <property type="entry name" value="Vaccinia Virus protein VP39"/>
    <property type="match status" value="1"/>
</dbReference>
<accession>A0A512M9W3</accession>
<dbReference type="InterPro" id="IPR052514">
    <property type="entry name" value="SAM-dependent_MTase"/>
</dbReference>
<dbReference type="AlphaFoldDB" id="A0A512M9W3"/>
<organism evidence="2 3">
    <name type="scientific">Brevifollis gellanilyticus</name>
    <dbReference type="NCBI Taxonomy" id="748831"/>
    <lineage>
        <taxon>Bacteria</taxon>
        <taxon>Pseudomonadati</taxon>
        <taxon>Verrucomicrobiota</taxon>
        <taxon>Verrucomicrobiia</taxon>
        <taxon>Verrucomicrobiales</taxon>
        <taxon>Verrucomicrobiaceae</taxon>
    </lineage>
</organism>
<dbReference type="PANTHER" id="PTHR34203:SF15">
    <property type="entry name" value="SLL1173 PROTEIN"/>
    <property type="match status" value="1"/>
</dbReference>
<evidence type="ECO:0000313" key="3">
    <source>
        <dbReference type="Proteomes" id="UP000321577"/>
    </source>
</evidence>
<proteinExistence type="predicted"/>
<evidence type="ECO:0000313" key="2">
    <source>
        <dbReference type="EMBL" id="GEP43530.1"/>
    </source>
</evidence>
<dbReference type="InterPro" id="IPR006342">
    <property type="entry name" value="FkbM_mtfrase"/>
</dbReference>
<dbReference type="PANTHER" id="PTHR34203">
    <property type="entry name" value="METHYLTRANSFERASE, FKBM FAMILY PROTEIN"/>
    <property type="match status" value="1"/>
</dbReference>
<dbReference type="NCBIfam" id="TIGR01444">
    <property type="entry name" value="fkbM_fam"/>
    <property type="match status" value="1"/>
</dbReference>